<sequence length="245" mass="27791">MKESIDSTKIPQHVAIIMDGNGRWAQKKGAMRVFGHKHALAAVRDTIEAADDLGIKVVTLYAFSTENWSRPADEVSALMEIMINSFISELPRMLQNNVRLTAIGDIDSLPRGMQENLANTVEKTKNNTGVRVNLALSYSGRWEIEQAVKNIAKKVVDGQMTVEDITQEAIASHLNTNDMPDPELLIRTSGELRISNFLLWQLAYTELYFTDVLWPDFRRQHLEEAVLDYQKRERRFGKTGSQIKS</sequence>
<dbReference type="AlphaFoldDB" id="A0A239BK02"/>
<keyword evidence="2" id="KW-0460">Magnesium</keyword>
<dbReference type="Proteomes" id="UP000198480">
    <property type="component" value="Unassembled WGS sequence"/>
</dbReference>
<evidence type="ECO:0000313" key="3">
    <source>
        <dbReference type="EMBL" id="SNS07929.1"/>
    </source>
</evidence>
<feature type="binding site" evidence="2">
    <location>
        <begin position="20"/>
        <end position="23"/>
    </location>
    <ligand>
        <name>substrate</name>
    </ligand>
</feature>
<gene>
    <name evidence="3" type="ORF">SAMN06295967_10334</name>
</gene>
<feature type="binding site" evidence="2">
    <location>
        <position position="70"/>
    </location>
    <ligand>
        <name>substrate</name>
    </ligand>
</feature>
<dbReference type="EC" id="2.5.1.-" evidence="2"/>
<dbReference type="GO" id="GO:0000287">
    <property type="term" value="F:magnesium ion binding"/>
    <property type="evidence" value="ECO:0007669"/>
    <property type="project" value="UniProtKB-UniRule"/>
</dbReference>
<dbReference type="PANTHER" id="PTHR10291">
    <property type="entry name" value="DEHYDRODOLICHYL DIPHOSPHATE SYNTHASE FAMILY MEMBER"/>
    <property type="match status" value="1"/>
</dbReference>
<dbReference type="InterPro" id="IPR018520">
    <property type="entry name" value="UPP_synth-like_CS"/>
</dbReference>
<feature type="binding site" evidence="2">
    <location>
        <position position="68"/>
    </location>
    <ligand>
        <name>substrate</name>
    </ligand>
</feature>
<protein>
    <recommendedName>
        <fullName evidence="2">Isoprenyl transferase</fullName>
        <ecNumber evidence="2">2.5.1.-</ecNumber>
    </recommendedName>
</protein>
<dbReference type="PROSITE" id="PS01066">
    <property type="entry name" value="UPP_SYNTHASE"/>
    <property type="match status" value="1"/>
</dbReference>
<feature type="binding site" evidence="2">
    <location>
        <position position="36"/>
    </location>
    <ligand>
        <name>substrate</name>
    </ligand>
</feature>
<dbReference type="GO" id="GO:0016094">
    <property type="term" value="P:polyprenol biosynthetic process"/>
    <property type="evidence" value="ECO:0007669"/>
    <property type="project" value="TreeGrafter"/>
</dbReference>
<dbReference type="InterPro" id="IPR036424">
    <property type="entry name" value="UPP_synth-like_sf"/>
</dbReference>
<keyword evidence="2" id="KW-0479">Metal-binding</keyword>
<keyword evidence="1 2" id="KW-0808">Transferase</keyword>
<dbReference type="Pfam" id="PF01255">
    <property type="entry name" value="Prenyltransf"/>
    <property type="match status" value="1"/>
</dbReference>
<organism evidence="3 4">
    <name type="scientific">Belliella buryatensis</name>
    <dbReference type="NCBI Taxonomy" id="1500549"/>
    <lineage>
        <taxon>Bacteria</taxon>
        <taxon>Pseudomonadati</taxon>
        <taxon>Bacteroidota</taxon>
        <taxon>Cytophagia</taxon>
        <taxon>Cytophagales</taxon>
        <taxon>Cyclobacteriaceae</taxon>
        <taxon>Belliella</taxon>
    </lineage>
</organism>
<keyword evidence="4" id="KW-1185">Reference proteome</keyword>
<dbReference type="SUPFAM" id="SSF64005">
    <property type="entry name" value="Undecaprenyl diphosphate synthase"/>
    <property type="match status" value="1"/>
</dbReference>
<dbReference type="OrthoDB" id="4191603at2"/>
<evidence type="ECO:0000256" key="2">
    <source>
        <dbReference type="HAMAP-Rule" id="MF_01139"/>
    </source>
</evidence>
<evidence type="ECO:0000313" key="4">
    <source>
        <dbReference type="Proteomes" id="UP000198480"/>
    </source>
</evidence>
<comment type="subunit">
    <text evidence="2">Homodimer.</text>
</comment>
<feature type="binding site" evidence="2">
    <location>
        <begin position="193"/>
        <end position="195"/>
    </location>
    <ligand>
        <name>substrate</name>
    </ligand>
</feature>
<accession>A0A239BK02</accession>
<dbReference type="InterPro" id="IPR001441">
    <property type="entry name" value="UPP_synth-like"/>
</dbReference>
<feature type="binding site" evidence="2">
    <location>
        <position position="24"/>
    </location>
    <ligand>
        <name>substrate</name>
    </ligand>
</feature>
<dbReference type="NCBIfam" id="TIGR00055">
    <property type="entry name" value="uppS"/>
    <property type="match status" value="1"/>
</dbReference>
<dbReference type="RefSeq" id="WP_089238157.1">
    <property type="nucleotide sequence ID" value="NZ_FZOK01000003.1"/>
</dbReference>
<dbReference type="NCBIfam" id="NF011405">
    <property type="entry name" value="PRK14830.1"/>
    <property type="match status" value="1"/>
</dbReference>
<dbReference type="GO" id="GO:0045547">
    <property type="term" value="F:ditrans,polycis-polyprenyl diphosphate synthase [(2E,6E)-farnesyl diphosphate specific] activity"/>
    <property type="evidence" value="ECO:0007669"/>
    <property type="project" value="TreeGrafter"/>
</dbReference>
<dbReference type="EMBL" id="FZOK01000003">
    <property type="protein sequence ID" value="SNS07929.1"/>
    <property type="molecule type" value="Genomic_DNA"/>
</dbReference>
<comment type="similarity">
    <text evidence="2">Belongs to the UPP synthase family.</text>
</comment>
<proteinExistence type="inferred from homology"/>
<feature type="active site" description="Proton acceptor" evidence="2">
    <location>
        <position position="67"/>
    </location>
</feature>
<evidence type="ECO:0000256" key="1">
    <source>
        <dbReference type="ARBA" id="ARBA00022679"/>
    </source>
</evidence>
<reference evidence="4" key="1">
    <citation type="submission" date="2017-06" db="EMBL/GenBank/DDBJ databases">
        <authorList>
            <person name="Varghese N."/>
            <person name="Submissions S."/>
        </authorList>
    </citation>
    <scope>NUCLEOTIDE SEQUENCE [LARGE SCALE GENOMIC DNA]</scope>
    <source>
        <strain evidence="4">5C</strain>
    </source>
</reference>
<dbReference type="FunFam" id="3.40.1180.10:FF:000001">
    <property type="entry name" value="(2E,6E)-farnesyl-diphosphate-specific ditrans,polycis-undecaprenyl-diphosphate synthase"/>
    <property type="match status" value="1"/>
</dbReference>
<comment type="function">
    <text evidence="2">Catalyzes the condensation of isopentenyl diphosphate (IPP) with allylic pyrophosphates generating different type of terpenoids.</text>
</comment>
<name>A0A239BK02_9BACT</name>
<dbReference type="PANTHER" id="PTHR10291:SF0">
    <property type="entry name" value="DEHYDRODOLICHYL DIPHOSPHATE SYNTHASE 2"/>
    <property type="match status" value="1"/>
</dbReference>
<dbReference type="Gene3D" id="3.40.1180.10">
    <property type="entry name" value="Decaprenyl diphosphate synthase-like"/>
    <property type="match status" value="1"/>
</dbReference>
<dbReference type="CDD" id="cd00475">
    <property type="entry name" value="Cis_IPPS"/>
    <property type="match status" value="1"/>
</dbReference>
<feature type="binding site" evidence="2">
    <location>
        <begin position="64"/>
        <end position="66"/>
    </location>
    <ligand>
        <name>substrate</name>
    </ligand>
</feature>
<feature type="binding site" evidence="2">
    <location>
        <position position="187"/>
    </location>
    <ligand>
        <name>substrate</name>
    </ligand>
</feature>
<feature type="binding site" evidence="2">
    <location>
        <position position="206"/>
    </location>
    <ligand>
        <name>Mg(2+)</name>
        <dbReference type="ChEBI" id="CHEBI:18420"/>
    </ligand>
</feature>
<dbReference type="HAMAP" id="MF_01139">
    <property type="entry name" value="ISPT"/>
    <property type="match status" value="1"/>
</dbReference>
<feature type="active site" evidence="2">
    <location>
        <position position="19"/>
    </location>
</feature>
<feature type="binding site" evidence="2">
    <location>
        <position position="32"/>
    </location>
    <ligand>
        <name>substrate</name>
    </ligand>
</feature>
<feature type="binding site" evidence="2">
    <location>
        <position position="19"/>
    </location>
    <ligand>
        <name>Mg(2+)</name>
        <dbReference type="ChEBI" id="CHEBI:18420"/>
    </ligand>
</feature>
<comment type="cofactor">
    <cofactor evidence="2">
        <name>Mg(2+)</name>
        <dbReference type="ChEBI" id="CHEBI:18420"/>
    </cofactor>
    <text evidence="2">Binds 2 magnesium ions per subunit.</text>
</comment>